<reference evidence="4 5" key="1">
    <citation type="submission" date="2018-03" db="EMBL/GenBank/DDBJ databases">
        <authorList>
            <person name="Keele B.F."/>
        </authorList>
    </citation>
    <scope>NUCLEOTIDE SEQUENCE [LARGE SCALE GENOMIC DNA]</scope>
    <source>
        <strain evidence="4 5">YL28-9</strain>
    </source>
</reference>
<dbReference type="RefSeq" id="WP_107216162.1">
    <property type="nucleotide sequence ID" value="NZ_KZ686270.1"/>
</dbReference>
<dbReference type="InterPro" id="IPR006860">
    <property type="entry name" value="FecR"/>
</dbReference>
<dbReference type="PANTHER" id="PTHR30273:SF2">
    <property type="entry name" value="PROTEIN FECR"/>
    <property type="match status" value="1"/>
</dbReference>
<evidence type="ECO:0000313" key="5">
    <source>
        <dbReference type="Proteomes" id="UP000240912"/>
    </source>
</evidence>
<dbReference type="EMBL" id="PYLS01000006">
    <property type="protein sequence ID" value="PST82040.1"/>
    <property type="molecule type" value="Genomic_DNA"/>
</dbReference>
<keyword evidence="1" id="KW-0472">Membrane</keyword>
<name>A0A2T3HHY6_9SPHI</name>
<dbReference type="Proteomes" id="UP000240912">
    <property type="component" value="Unassembled WGS sequence"/>
</dbReference>
<feature type="domain" description="Protein FecR C-terminal" evidence="3">
    <location>
        <begin position="261"/>
        <end position="319"/>
    </location>
</feature>
<dbReference type="Pfam" id="PF16344">
    <property type="entry name" value="FecR_C"/>
    <property type="match status" value="1"/>
</dbReference>
<dbReference type="InterPro" id="IPR012373">
    <property type="entry name" value="Ferrdict_sens_TM"/>
</dbReference>
<keyword evidence="5" id="KW-1185">Reference proteome</keyword>
<dbReference type="InterPro" id="IPR032508">
    <property type="entry name" value="FecR_C"/>
</dbReference>
<keyword evidence="1" id="KW-1133">Transmembrane helix</keyword>
<feature type="transmembrane region" description="Helical" evidence="1">
    <location>
        <begin position="76"/>
        <end position="96"/>
    </location>
</feature>
<evidence type="ECO:0000256" key="1">
    <source>
        <dbReference type="SAM" id="Phobius"/>
    </source>
</evidence>
<accession>A0A2T3HHY6</accession>
<dbReference type="OrthoDB" id="934696at2"/>
<keyword evidence="1" id="KW-0812">Transmembrane</keyword>
<dbReference type="Gene3D" id="3.55.50.30">
    <property type="match status" value="1"/>
</dbReference>
<evidence type="ECO:0008006" key="6">
    <source>
        <dbReference type="Google" id="ProtNLM"/>
    </source>
</evidence>
<feature type="domain" description="FecR protein" evidence="2">
    <location>
        <begin position="128"/>
        <end position="213"/>
    </location>
</feature>
<protein>
    <recommendedName>
        <fullName evidence="6">FecR protein domain-containing protein</fullName>
    </recommendedName>
</protein>
<comment type="caution">
    <text evidence="4">The sequence shown here is derived from an EMBL/GenBank/DDBJ whole genome shotgun (WGS) entry which is preliminary data.</text>
</comment>
<sequence>MSVTPDLIHQFFLRKCTPAEADRVADYLNGDPAAADNYLGKAEWDEEIGNVDQPAAFWAEVWSEIRPREQKRRSGWLYLKYAAAILLLAAAGWMLMPTQRSTAPKELEQPTASAFKHRVIHNTGLRVREVALADGSVVLLEPGGRIEYDQAFDRDRNVWLEGRATFRVTKDKTRPFTVQTSHLETIVLGTTFKVVSEPGRDAVTVRLYEGKVKVRPAETGSKRAQVYFLVAGDQLVYHKSTGSGRVTRADTRRREGAGSRKLVFDKEPLSAVFDELAFRYNVQIQYTNSDFTNMYYIGSFDETDSIQHILANIAKLNDLMLTKTEAGGYELSKKRP</sequence>
<proteinExistence type="predicted"/>
<evidence type="ECO:0000313" key="4">
    <source>
        <dbReference type="EMBL" id="PST82040.1"/>
    </source>
</evidence>
<organism evidence="4 5">
    <name type="scientific">Pedobacter yulinensis</name>
    <dbReference type="NCBI Taxonomy" id="2126353"/>
    <lineage>
        <taxon>Bacteria</taxon>
        <taxon>Pseudomonadati</taxon>
        <taxon>Bacteroidota</taxon>
        <taxon>Sphingobacteriia</taxon>
        <taxon>Sphingobacteriales</taxon>
        <taxon>Sphingobacteriaceae</taxon>
        <taxon>Pedobacter</taxon>
    </lineage>
</organism>
<evidence type="ECO:0000259" key="3">
    <source>
        <dbReference type="Pfam" id="PF16344"/>
    </source>
</evidence>
<dbReference type="AlphaFoldDB" id="A0A2T3HHY6"/>
<gene>
    <name evidence="4" type="ORF">C7T94_14585</name>
</gene>
<dbReference type="GO" id="GO:0016989">
    <property type="term" value="F:sigma factor antagonist activity"/>
    <property type="evidence" value="ECO:0007669"/>
    <property type="project" value="TreeGrafter"/>
</dbReference>
<dbReference type="PIRSF" id="PIRSF018266">
    <property type="entry name" value="FecR"/>
    <property type="match status" value="1"/>
</dbReference>
<dbReference type="Gene3D" id="2.60.120.1440">
    <property type="match status" value="1"/>
</dbReference>
<dbReference type="Pfam" id="PF04773">
    <property type="entry name" value="FecR"/>
    <property type="match status" value="1"/>
</dbReference>
<dbReference type="PANTHER" id="PTHR30273">
    <property type="entry name" value="PERIPLASMIC SIGNAL SENSOR AND SIGMA FACTOR ACTIVATOR FECR-RELATED"/>
    <property type="match status" value="1"/>
</dbReference>
<evidence type="ECO:0000259" key="2">
    <source>
        <dbReference type="Pfam" id="PF04773"/>
    </source>
</evidence>